<proteinExistence type="predicted"/>
<evidence type="ECO:0000313" key="3">
    <source>
        <dbReference type="Proteomes" id="UP000233556"/>
    </source>
</evidence>
<evidence type="ECO:0000256" key="1">
    <source>
        <dbReference type="SAM" id="MobiDB-lite"/>
    </source>
</evidence>
<dbReference type="AlphaFoldDB" id="A0A2I0T3M4"/>
<evidence type="ECO:0000313" key="2">
    <source>
        <dbReference type="EMBL" id="PKU28404.1"/>
    </source>
</evidence>
<reference evidence="3" key="1">
    <citation type="submission" date="2017-11" db="EMBL/GenBank/DDBJ databases">
        <authorList>
            <person name="Lima N.C."/>
            <person name="Parody-Merino A.M."/>
            <person name="Battley P.F."/>
            <person name="Fidler A.E."/>
            <person name="Prosdocimi F."/>
        </authorList>
    </citation>
    <scope>NUCLEOTIDE SEQUENCE [LARGE SCALE GENOMIC DNA]</scope>
</reference>
<accession>A0A2I0T3M4</accession>
<feature type="region of interest" description="Disordered" evidence="1">
    <location>
        <begin position="88"/>
        <end position="109"/>
    </location>
</feature>
<evidence type="ECO:0008006" key="4">
    <source>
        <dbReference type="Google" id="ProtNLM"/>
    </source>
</evidence>
<name>A0A2I0T3M4_LIMLA</name>
<keyword evidence="3" id="KW-1185">Reference proteome</keyword>
<dbReference type="PANTHER" id="PTHR33332">
    <property type="entry name" value="REVERSE TRANSCRIPTASE DOMAIN-CONTAINING PROTEIN"/>
    <property type="match status" value="1"/>
</dbReference>
<reference evidence="3" key="2">
    <citation type="submission" date="2017-12" db="EMBL/GenBank/DDBJ databases">
        <title>Genome sequence of the Bar-tailed Godwit (Limosa lapponica baueri).</title>
        <authorList>
            <person name="Lima N.C.B."/>
            <person name="Parody-Merino A.M."/>
            <person name="Battley P.F."/>
            <person name="Fidler A.E."/>
            <person name="Prosdocimi F."/>
        </authorList>
    </citation>
    <scope>NUCLEOTIDE SEQUENCE [LARGE SCALE GENOMIC DNA]</scope>
</reference>
<dbReference type="OrthoDB" id="410381at2759"/>
<dbReference type="EMBL" id="KZ520738">
    <property type="protein sequence ID" value="PKU28404.1"/>
    <property type="molecule type" value="Genomic_DNA"/>
</dbReference>
<dbReference type="Proteomes" id="UP000233556">
    <property type="component" value="Unassembled WGS sequence"/>
</dbReference>
<sequence>MHKYRLSGEWTDSSPEVKDLGVLVGENLNISQQCALAGQKANHILDCIKRSMASRLREAILPLYSVLVRLHQEYCVQLWAPHVRPVGASPEEAQKDERAGTPLLGGQAERAGVVQPGEEKALGRPYSNLPIPKGGLQERWGGTLYQGV</sequence>
<protein>
    <recommendedName>
        <fullName evidence="4">Rna-directed dna polymerase from mobile element jockey-like</fullName>
    </recommendedName>
</protein>
<organism evidence="2 3">
    <name type="scientific">Limosa lapponica baueri</name>
    <dbReference type="NCBI Taxonomy" id="1758121"/>
    <lineage>
        <taxon>Eukaryota</taxon>
        <taxon>Metazoa</taxon>
        <taxon>Chordata</taxon>
        <taxon>Craniata</taxon>
        <taxon>Vertebrata</taxon>
        <taxon>Euteleostomi</taxon>
        <taxon>Archelosauria</taxon>
        <taxon>Archosauria</taxon>
        <taxon>Dinosauria</taxon>
        <taxon>Saurischia</taxon>
        <taxon>Theropoda</taxon>
        <taxon>Coelurosauria</taxon>
        <taxon>Aves</taxon>
        <taxon>Neognathae</taxon>
        <taxon>Neoaves</taxon>
        <taxon>Charadriiformes</taxon>
        <taxon>Scolopacidae</taxon>
        <taxon>Limosa</taxon>
    </lineage>
</organism>
<gene>
    <name evidence="2" type="ORF">llap_21292</name>
</gene>